<keyword evidence="6 7" id="KW-0472">Membrane</keyword>
<keyword evidence="5 7" id="KW-1133">Transmembrane helix</keyword>
<dbReference type="Pfam" id="PF21082">
    <property type="entry name" value="MS_channel_3rd"/>
    <property type="match status" value="1"/>
</dbReference>
<reference evidence="10 11" key="1">
    <citation type="journal article" date="2016" name="Appl. Environ. Microbiol.">
        <title>Whole genome relationships among Francisella bacteria of diverse origin define new species and provide specific regions for detection.</title>
        <authorList>
            <person name="Challacombe J.F."/>
            <person name="Petersen J.M."/>
            <person name="Gallegos-Graves V."/>
            <person name="Hodge D."/>
            <person name="Pillai S."/>
            <person name="Kuske C.R."/>
        </authorList>
    </citation>
    <scope>NUCLEOTIDE SEQUENCE [LARGE SCALE GENOMIC DNA]</scope>
    <source>
        <strain evidence="11">TX07-7310</strain>
    </source>
</reference>
<dbReference type="EMBL" id="CP016796">
    <property type="protein sequence ID" value="API86375.1"/>
    <property type="molecule type" value="Genomic_DNA"/>
</dbReference>
<dbReference type="SUPFAM" id="SSF82689">
    <property type="entry name" value="Mechanosensitive channel protein MscS (YggB), C-terminal domain"/>
    <property type="match status" value="1"/>
</dbReference>
<dbReference type="SUPFAM" id="SSF50182">
    <property type="entry name" value="Sm-like ribonucleoproteins"/>
    <property type="match status" value="1"/>
</dbReference>
<accession>A0A1L4BRA8</accession>
<keyword evidence="4 7" id="KW-0812">Transmembrane</keyword>
<feature type="domain" description="Mechanosensitive ion channel MscS C-terminal" evidence="9">
    <location>
        <begin position="267"/>
        <end position="362"/>
    </location>
</feature>
<feature type="transmembrane region" description="Helical" evidence="7">
    <location>
        <begin position="96"/>
        <end position="114"/>
    </location>
</feature>
<dbReference type="InterPro" id="IPR023408">
    <property type="entry name" value="MscS_beta-dom_sf"/>
</dbReference>
<feature type="domain" description="Mechanosensitive ion channel MscS" evidence="8">
    <location>
        <begin position="186"/>
        <end position="252"/>
    </location>
</feature>
<dbReference type="PANTHER" id="PTHR30566">
    <property type="entry name" value="YNAI-RELATED MECHANOSENSITIVE ION CHANNEL"/>
    <property type="match status" value="1"/>
</dbReference>
<evidence type="ECO:0000313" key="11">
    <source>
        <dbReference type="Proteomes" id="UP000184222"/>
    </source>
</evidence>
<feature type="transmembrane region" description="Helical" evidence="7">
    <location>
        <begin position="175"/>
        <end position="198"/>
    </location>
</feature>
<dbReference type="STRING" id="573570.F7310_02960"/>
<dbReference type="PANTHER" id="PTHR30566:SF5">
    <property type="entry name" value="MECHANOSENSITIVE ION CHANNEL PROTEIN 1, MITOCHONDRIAL-RELATED"/>
    <property type="match status" value="1"/>
</dbReference>
<dbReference type="GO" id="GO:0005886">
    <property type="term" value="C:plasma membrane"/>
    <property type="evidence" value="ECO:0007669"/>
    <property type="project" value="UniProtKB-SubCell"/>
</dbReference>
<dbReference type="InterPro" id="IPR011066">
    <property type="entry name" value="MscS_channel_C_sf"/>
</dbReference>
<proteinExistence type="inferred from homology"/>
<evidence type="ECO:0000256" key="6">
    <source>
        <dbReference type="ARBA" id="ARBA00023136"/>
    </source>
</evidence>
<protein>
    <submittedName>
        <fullName evidence="10">Mechanosensitive ion channel protein MscS</fullName>
    </submittedName>
</protein>
<dbReference type="InterPro" id="IPR006685">
    <property type="entry name" value="MscS_channel_2nd"/>
</dbReference>
<keyword evidence="3" id="KW-1003">Cell membrane</keyword>
<dbReference type="InterPro" id="IPR049278">
    <property type="entry name" value="MS_channel_C"/>
</dbReference>
<dbReference type="AlphaFoldDB" id="A0A1L4BRA8"/>
<name>A0A1L4BRA8_9GAMM</name>
<keyword evidence="11" id="KW-1185">Reference proteome</keyword>
<evidence type="ECO:0000313" key="10">
    <source>
        <dbReference type="EMBL" id="API86375.1"/>
    </source>
</evidence>
<dbReference type="GO" id="GO:0008381">
    <property type="term" value="F:mechanosensitive monoatomic ion channel activity"/>
    <property type="evidence" value="ECO:0007669"/>
    <property type="project" value="UniProtKB-ARBA"/>
</dbReference>
<gene>
    <name evidence="10" type="ORF">F7310_02960</name>
</gene>
<feature type="transmembrane region" description="Helical" evidence="7">
    <location>
        <begin position="144"/>
        <end position="163"/>
    </location>
</feature>
<evidence type="ECO:0000256" key="2">
    <source>
        <dbReference type="ARBA" id="ARBA00008017"/>
    </source>
</evidence>
<dbReference type="InterPro" id="IPR010920">
    <property type="entry name" value="LSM_dom_sf"/>
</dbReference>
<dbReference type="KEGG" id="frx:F7310_02960"/>
<evidence type="ECO:0000256" key="5">
    <source>
        <dbReference type="ARBA" id="ARBA00022989"/>
    </source>
</evidence>
<dbReference type="Proteomes" id="UP000184222">
    <property type="component" value="Chromosome"/>
</dbReference>
<dbReference type="Gene3D" id="1.10.287.1260">
    <property type="match status" value="1"/>
</dbReference>
<comment type="similarity">
    <text evidence="2">Belongs to the MscS (TC 1.A.23) family.</text>
</comment>
<evidence type="ECO:0000256" key="7">
    <source>
        <dbReference type="SAM" id="Phobius"/>
    </source>
</evidence>
<evidence type="ECO:0000256" key="1">
    <source>
        <dbReference type="ARBA" id="ARBA00004651"/>
    </source>
</evidence>
<feature type="transmembrane region" description="Helical" evidence="7">
    <location>
        <begin position="59"/>
        <end position="84"/>
    </location>
</feature>
<dbReference type="OrthoDB" id="9775207at2"/>
<dbReference type="Gene3D" id="3.30.70.100">
    <property type="match status" value="1"/>
</dbReference>
<comment type="subcellular location">
    <subcellularLocation>
        <location evidence="1">Cell membrane</location>
        <topology evidence="1">Multi-pass membrane protein</topology>
    </subcellularLocation>
</comment>
<dbReference type="Pfam" id="PF00924">
    <property type="entry name" value="MS_channel_2nd"/>
    <property type="match status" value="1"/>
</dbReference>
<evidence type="ECO:0000259" key="8">
    <source>
        <dbReference type="Pfam" id="PF00924"/>
    </source>
</evidence>
<evidence type="ECO:0000256" key="4">
    <source>
        <dbReference type="ARBA" id="ARBA00022692"/>
    </source>
</evidence>
<dbReference type="RefSeq" id="WP_072711656.1">
    <property type="nucleotide sequence ID" value="NZ_CP016796.1"/>
</dbReference>
<sequence>MNVLNNILLRIENYSPAYILLIDFVICLIASLIIFLLGSLLIMKHKNTIRFSFIKSLKLILYLVIWSYFIKTCIDLPVIAYLPNYKNLIIPYSDKIFDFCVYLAIIISLFRFISKSKQIAIEKKKQENKDGYDDFRDINAIFKALELGAIVISIILILTAFRVPPTALGAFSGVAIAGLTLSQSTLLTNLFGGLFVIFNRKYSEGDIISSDINSSTKFSGTIKKIGILTTQVNSYETAPMHIPNSVFLNTCITTTSRRTHRRIVQFITIDYKYIEKVDLIKQEILSILKSYPNIDQDKTIAVSLVSGNTMIGNKSEGSFGSNGINLQIYAMVNKVLFTDFINTQDDIFLAIAKKLNSLNVEFAINPVTIRKEY</sequence>
<evidence type="ECO:0000256" key="3">
    <source>
        <dbReference type="ARBA" id="ARBA00022475"/>
    </source>
</evidence>
<organism evidence="10 11">
    <name type="scientific">Francisella uliginis</name>
    <dbReference type="NCBI Taxonomy" id="573570"/>
    <lineage>
        <taxon>Bacteria</taxon>
        <taxon>Pseudomonadati</taxon>
        <taxon>Pseudomonadota</taxon>
        <taxon>Gammaproteobacteria</taxon>
        <taxon>Thiotrichales</taxon>
        <taxon>Francisellaceae</taxon>
        <taxon>Francisella</taxon>
    </lineage>
</organism>
<evidence type="ECO:0000259" key="9">
    <source>
        <dbReference type="Pfam" id="PF21082"/>
    </source>
</evidence>
<dbReference type="Gene3D" id="2.30.30.60">
    <property type="match status" value="1"/>
</dbReference>
<feature type="transmembrane region" description="Helical" evidence="7">
    <location>
        <begin position="17"/>
        <end position="38"/>
    </location>
</feature>